<organism evidence="1 2">
    <name type="scientific">Staphylococcus chromogenes</name>
    <name type="common">Staphylococcus hyicus subsp. chromogenes</name>
    <dbReference type="NCBI Taxonomy" id="46126"/>
    <lineage>
        <taxon>Bacteria</taxon>
        <taxon>Bacillati</taxon>
        <taxon>Bacillota</taxon>
        <taxon>Bacilli</taxon>
        <taxon>Bacillales</taxon>
        <taxon>Staphylococcaceae</taxon>
        <taxon>Staphylococcus</taxon>
    </lineage>
</organism>
<protein>
    <submittedName>
        <fullName evidence="1">Uncharacterized protein</fullName>
    </submittedName>
</protein>
<gene>
    <name evidence="1" type="ORF">BU676_11795</name>
</gene>
<evidence type="ECO:0000313" key="2">
    <source>
        <dbReference type="Proteomes" id="UP000242008"/>
    </source>
</evidence>
<evidence type="ECO:0000313" key="1">
    <source>
        <dbReference type="EMBL" id="PTG67477.1"/>
    </source>
</evidence>
<reference evidence="1 2" key="1">
    <citation type="journal article" date="2016" name="Front. Microbiol.">
        <title>Comprehensive Phylogenetic Analysis of Bovine Non-aureus Staphylococci Species Based on Whole-Genome Sequencing.</title>
        <authorList>
            <person name="Naushad S."/>
            <person name="Barkema H.W."/>
            <person name="Luby C."/>
            <person name="Condas L.A."/>
            <person name="Nobrega D.B."/>
            <person name="Carson D.A."/>
            <person name="De Buck J."/>
        </authorList>
    </citation>
    <scope>NUCLEOTIDE SEQUENCE [LARGE SCALE GENOMIC DNA]</scope>
    <source>
        <strain evidence="1 2">SNUC 1363</strain>
    </source>
</reference>
<proteinExistence type="predicted"/>
<keyword evidence="2" id="KW-1185">Reference proteome</keyword>
<sequence length="54" mass="6404">MQNETGYLKKQISAFIHIKTSQCIELQQILSSLKNIKNVYRMAGYYNYWAEIQC</sequence>
<name>A0ABX5I5L3_STACR</name>
<dbReference type="EMBL" id="PZAO01000048">
    <property type="protein sequence ID" value="PTG67477.1"/>
    <property type="molecule type" value="Genomic_DNA"/>
</dbReference>
<accession>A0ABX5I5L3</accession>
<comment type="caution">
    <text evidence="1">The sequence shown here is derived from an EMBL/GenBank/DDBJ whole genome shotgun (WGS) entry which is preliminary data.</text>
</comment>
<dbReference type="Proteomes" id="UP000242008">
    <property type="component" value="Unassembled WGS sequence"/>
</dbReference>